<dbReference type="CDD" id="cd13861">
    <property type="entry name" value="CuRO_1_CumA_like"/>
    <property type="match status" value="1"/>
</dbReference>
<dbReference type="InterPro" id="IPR002355">
    <property type="entry name" value="Cu_oxidase_Cu_BS"/>
</dbReference>
<evidence type="ECO:0000259" key="4">
    <source>
        <dbReference type="Pfam" id="PF07732"/>
    </source>
</evidence>
<evidence type="ECO:0000313" key="6">
    <source>
        <dbReference type="Proteomes" id="UP000705379"/>
    </source>
</evidence>
<evidence type="ECO:0000313" key="5">
    <source>
        <dbReference type="EMBL" id="MBS8260413.1"/>
    </source>
</evidence>
<reference evidence="5" key="1">
    <citation type="submission" date="2018-08" db="EMBL/GenBank/DDBJ databases">
        <authorList>
            <person name="Jin W."/>
            <person name="Wang H."/>
            <person name="Yang Y."/>
            <person name="Li M."/>
            <person name="Liu J."/>
        </authorList>
    </citation>
    <scope>NUCLEOTIDE SEQUENCE</scope>
    <source>
        <strain evidence="5">AESS21</strain>
    </source>
</reference>
<evidence type="ECO:0000256" key="2">
    <source>
        <dbReference type="ARBA" id="ARBA00023002"/>
    </source>
</evidence>
<keyword evidence="2" id="KW-0560">Oxidoreductase</keyword>
<reference evidence="5" key="2">
    <citation type="journal article" date="2021" name="Microorganisms">
        <title>Bacterial Dimethylsulfoniopropionate Biosynthesis in the East China Sea.</title>
        <authorList>
            <person name="Liu J."/>
            <person name="Zhang Y."/>
            <person name="Liu J."/>
            <person name="Zhong H."/>
            <person name="Williams B.T."/>
            <person name="Zheng Y."/>
            <person name="Curson A.R.J."/>
            <person name="Sun C."/>
            <person name="Sun H."/>
            <person name="Song D."/>
            <person name="Wagner Mackenzie B."/>
            <person name="Bermejo Martinez A."/>
            <person name="Todd J.D."/>
            <person name="Zhang X.H."/>
        </authorList>
    </citation>
    <scope>NUCLEOTIDE SEQUENCE</scope>
    <source>
        <strain evidence="5">AESS21</strain>
    </source>
</reference>
<sequence>MRISRRDFLAGAGSSACLGIRPAAATMALADDGFVELTAGPSQQKIYKESGPASSLWTYNGGVPGPEIRVKRGERVKVRLINELEEPTSIHWHGVRIDNAMDGVSGLTQDAVPPGETFEYDFVAPDAGTYWYHAHNKSWQQVGRGLYGPLIVEEEEPAFGLDQDLTLILDDWRLDREGALDLESFGSLMDWSHAGRLGNWLTVNGVSLPRFDLVAGAAHRVRLINVSNARVLELDLSDLGGRLIALDGQPLKEAMDVPSGGFLMGPGQRADLVVVPAEGRELALREISGADPFDVARFAILPEGNVRASYPTLKANALPEPDLASARKLVLDMTGGAMGQMAGMTHGGEPLTRERMRETGQLWGLNGVAGMPEVAFFRASSVETVLLEIVNDTAFPHAMHTHGHHFRIVEQSRAMVEDTGTFRDTVLVAAGETVRIAFVADNPGKWLLHCHMLEHAAAGMTTWFEVL</sequence>
<gene>
    <name evidence="5" type="ORF">DYI23_09310</name>
</gene>
<dbReference type="GO" id="GO:0005507">
    <property type="term" value="F:copper ion binding"/>
    <property type="evidence" value="ECO:0007669"/>
    <property type="project" value="InterPro"/>
</dbReference>
<keyword evidence="1" id="KW-0479">Metal-binding</keyword>
<feature type="domain" description="Plastocyanin-like" evidence="4">
    <location>
        <begin position="44"/>
        <end position="156"/>
    </location>
</feature>
<comment type="caution">
    <text evidence="5">The sequence shown here is derived from an EMBL/GenBank/DDBJ whole genome shotgun (WGS) entry which is preliminary data.</text>
</comment>
<dbReference type="InterPro" id="IPR033138">
    <property type="entry name" value="Cu_oxidase_CS"/>
</dbReference>
<feature type="domain" description="Plastocyanin-like" evidence="3">
    <location>
        <begin position="364"/>
        <end position="466"/>
    </location>
</feature>
<accession>A0A944CC98</accession>
<name>A0A944CC98_9HYPH</name>
<dbReference type="PROSITE" id="PS51318">
    <property type="entry name" value="TAT"/>
    <property type="match status" value="1"/>
</dbReference>
<dbReference type="Gene3D" id="2.60.40.420">
    <property type="entry name" value="Cupredoxins - blue copper proteins"/>
    <property type="match status" value="3"/>
</dbReference>
<dbReference type="PANTHER" id="PTHR11709">
    <property type="entry name" value="MULTI-COPPER OXIDASE"/>
    <property type="match status" value="1"/>
</dbReference>
<evidence type="ECO:0000259" key="3">
    <source>
        <dbReference type="Pfam" id="PF07731"/>
    </source>
</evidence>
<dbReference type="EMBL" id="QTKU01000002">
    <property type="protein sequence ID" value="MBS8260413.1"/>
    <property type="molecule type" value="Genomic_DNA"/>
</dbReference>
<organism evidence="5 6">
    <name type="scientific">Roseibium polysiphoniae</name>
    <dbReference type="NCBI Taxonomy" id="2571221"/>
    <lineage>
        <taxon>Bacteria</taxon>
        <taxon>Pseudomonadati</taxon>
        <taxon>Pseudomonadota</taxon>
        <taxon>Alphaproteobacteria</taxon>
        <taxon>Hyphomicrobiales</taxon>
        <taxon>Stappiaceae</taxon>
        <taxon>Roseibium</taxon>
    </lineage>
</organism>
<evidence type="ECO:0000256" key="1">
    <source>
        <dbReference type="ARBA" id="ARBA00022723"/>
    </source>
</evidence>
<dbReference type="PANTHER" id="PTHR11709:SF2">
    <property type="entry name" value="MULTICOPPER OXIDASE LPR1"/>
    <property type="match status" value="1"/>
</dbReference>
<dbReference type="Pfam" id="PF07731">
    <property type="entry name" value="Cu-oxidase_2"/>
    <property type="match status" value="1"/>
</dbReference>
<dbReference type="InterPro" id="IPR006311">
    <property type="entry name" value="TAT_signal"/>
</dbReference>
<dbReference type="PROSITE" id="PS00079">
    <property type="entry name" value="MULTICOPPER_OXIDASE1"/>
    <property type="match status" value="1"/>
</dbReference>
<protein>
    <submittedName>
        <fullName evidence="5">Multicopper oxidase family protein</fullName>
    </submittedName>
</protein>
<dbReference type="SUPFAM" id="SSF49503">
    <property type="entry name" value="Cupredoxins"/>
    <property type="match status" value="3"/>
</dbReference>
<dbReference type="RefSeq" id="WP_213215958.1">
    <property type="nucleotide sequence ID" value="NZ_QTKU01000002.1"/>
</dbReference>
<dbReference type="InterPro" id="IPR008972">
    <property type="entry name" value="Cupredoxin"/>
</dbReference>
<dbReference type="Proteomes" id="UP000705379">
    <property type="component" value="Unassembled WGS sequence"/>
</dbReference>
<dbReference type="InterPro" id="IPR011707">
    <property type="entry name" value="Cu-oxidase-like_N"/>
</dbReference>
<dbReference type="Pfam" id="PF07732">
    <property type="entry name" value="Cu-oxidase_3"/>
    <property type="match status" value="1"/>
</dbReference>
<dbReference type="AlphaFoldDB" id="A0A944CC98"/>
<dbReference type="PROSITE" id="PS00080">
    <property type="entry name" value="MULTICOPPER_OXIDASE2"/>
    <property type="match status" value="1"/>
</dbReference>
<dbReference type="InterPro" id="IPR045087">
    <property type="entry name" value="Cu-oxidase_fam"/>
</dbReference>
<dbReference type="InterPro" id="IPR011706">
    <property type="entry name" value="Cu-oxidase_C"/>
</dbReference>
<dbReference type="GO" id="GO:0016491">
    <property type="term" value="F:oxidoreductase activity"/>
    <property type="evidence" value="ECO:0007669"/>
    <property type="project" value="UniProtKB-KW"/>
</dbReference>
<proteinExistence type="predicted"/>